<dbReference type="AlphaFoldDB" id="F0WI95"/>
<reference evidence="2" key="1">
    <citation type="journal article" date="2011" name="PLoS Biol.">
        <title>Gene gain and loss during evolution of obligate parasitism in the white rust pathogen of Arabidopsis thaliana.</title>
        <authorList>
            <person name="Kemen E."/>
            <person name="Gardiner A."/>
            <person name="Schultz-Larsen T."/>
            <person name="Kemen A.C."/>
            <person name="Balmuth A.L."/>
            <person name="Robert-Seilaniantz A."/>
            <person name="Bailey K."/>
            <person name="Holub E."/>
            <person name="Studholme D.J."/>
            <person name="Maclean D."/>
            <person name="Jones J.D."/>
        </authorList>
    </citation>
    <scope>NUCLEOTIDE SEQUENCE</scope>
</reference>
<reference evidence="2" key="2">
    <citation type="submission" date="2011-02" db="EMBL/GenBank/DDBJ databases">
        <authorList>
            <person name="MacLean D."/>
        </authorList>
    </citation>
    <scope>NUCLEOTIDE SEQUENCE</scope>
</reference>
<name>F0WI95_9STRA</name>
<keyword evidence="1" id="KW-0812">Transmembrane</keyword>
<feature type="transmembrane region" description="Helical" evidence="1">
    <location>
        <begin position="30"/>
        <end position="50"/>
    </location>
</feature>
<dbReference type="EMBL" id="FR824153">
    <property type="protein sequence ID" value="CCA20974.1"/>
    <property type="molecule type" value="Genomic_DNA"/>
</dbReference>
<evidence type="ECO:0000313" key="2">
    <source>
        <dbReference type="EMBL" id="CCA20974.1"/>
    </source>
</evidence>
<keyword evidence="1" id="KW-1133">Transmembrane helix</keyword>
<organism evidence="2">
    <name type="scientific">Albugo laibachii Nc14</name>
    <dbReference type="NCBI Taxonomy" id="890382"/>
    <lineage>
        <taxon>Eukaryota</taxon>
        <taxon>Sar</taxon>
        <taxon>Stramenopiles</taxon>
        <taxon>Oomycota</taxon>
        <taxon>Peronosporomycetes</taxon>
        <taxon>Albuginales</taxon>
        <taxon>Albuginaceae</taxon>
        <taxon>Albugo</taxon>
    </lineage>
</organism>
<protein>
    <submittedName>
        <fullName evidence="2">AlNc14C108G6302 protein</fullName>
    </submittedName>
</protein>
<dbReference type="HOGENOM" id="CLU_3110366_0_0_1"/>
<sequence length="57" mass="6851">MIEEINMTHYSQVITLQPFILFSRVVPKNYFSHPVLMLVLINFLFLKRLCDVSEYKM</sequence>
<gene>
    <name evidence="2" type="primary">AlNc14C108G6302</name>
    <name evidence="2" type="ORF">ALNC14_071170</name>
</gene>
<keyword evidence="1" id="KW-0472">Membrane</keyword>
<proteinExistence type="predicted"/>
<accession>F0WI95</accession>
<evidence type="ECO:0000256" key="1">
    <source>
        <dbReference type="SAM" id="Phobius"/>
    </source>
</evidence>